<dbReference type="GO" id="GO:0015112">
    <property type="term" value="F:nitrate transmembrane transporter activity"/>
    <property type="evidence" value="ECO:0007669"/>
    <property type="project" value="InterPro"/>
</dbReference>
<dbReference type="Pfam" id="PF07690">
    <property type="entry name" value="MFS_1"/>
    <property type="match status" value="1"/>
</dbReference>
<dbReference type="GO" id="GO:0042128">
    <property type="term" value="P:nitrate assimilation"/>
    <property type="evidence" value="ECO:0007669"/>
    <property type="project" value="UniProtKB-KW"/>
</dbReference>
<sequence>MMIMATTQQDVAHGSRLNAYTALILATLAMIVCFMSWSNFAPLAAQVGTMFHLSVASRTLLLATPVLLGSIARIPVGILSDKYGGKKVYIILMIFILIPLFMIPRVHSFGMLLFAALLVGMAGTSFAVGVSYASVWFPKEQQGLALGIVSMGNMGNAVAALTLPYISKSHGFTAVYNFLMILTVVIGVIFAIFCKEMPTNPNKTMSEALSVAKESSTWYLSLFYFLTFGLFVAFTNLTPLFLTGMFNYSQVTAGLYAALFAGVCTIIRPVGGFMADKMRPMMLLQWVFVAIIAFAILIMVSFKSQPLFIAGIVLVGLAAGVGNGVVFKMVPYVSQGNTGAVTGFVGAMGGLGGFFPPLVIGWIKEWTGSYELGIGLLVLTGVICLFALWHHFIRGDARIVK</sequence>
<keyword evidence="4 8" id="KW-0812">Transmembrane</keyword>
<evidence type="ECO:0000256" key="4">
    <source>
        <dbReference type="ARBA" id="ARBA00022692"/>
    </source>
</evidence>
<feature type="transmembrane region" description="Helical" evidence="8">
    <location>
        <begin position="172"/>
        <end position="194"/>
    </location>
</feature>
<dbReference type="Gene3D" id="1.20.1250.20">
    <property type="entry name" value="MFS general substrate transporter like domains"/>
    <property type="match status" value="1"/>
</dbReference>
<reference evidence="10 11" key="1">
    <citation type="submission" date="2016-09" db="EMBL/GenBank/DDBJ databases">
        <title>Genome Sequence of the Lactobacillus fermentum strain NCC2970 (CNCM I-5068).</title>
        <authorList>
            <person name="Barretto C."/>
            <person name="Ngom-Bru C."/>
            <person name="Genevaz A."/>
            <person name="Fournier C."/>
            <person name="Moine D."/>
            <person name="Kassam M."/>
            <person name="Iltis A."/>
            <person name="Sagory-Zalkind P."/>
            <person name="Faucherand G."/>
            <person name="Descombes P."/>
            <person name="Duboux S."/>
        </authorList>
    </citation>
    <scope>NUCLEOTIDE SEQUENCE [LARGE SCALE GENOMIC DNA]</scope>
    <source>
        <strain evidence="10 11">NCC2970</strain>
    </source>
</reference>
<keyword evidence="3" id="KW-0813">Transport</keyword>
<feature type="transmembrane region" description="Helical" evidence="8">
    <location>
        <begin position="372"/>
        <end position="393"/>
    </location>
</feature>
<comment type="similarity">
    <text evidence="2">Belongs to the major facilitator superfamily. Nitrate/nitrite porter (TC 2.A.1.8) family.</text>
</comment>
<comment type="subcellular location">
    <subcellularLocation>
        <location evidence="1">Cell membrane</location>
        <topology evidence="1">Multi-pass membrane protein</topology>
    </subcellularLocation>
</comment>
<accession>A0A1D7ZUK8</accession>
<dbReference type="PATRIC" id="fig|1613.112.peg.91"/>
<feature type="transmembrane region" description="Helical" evidence="8">
    <location>
        <begin position="308"/>
        <end position="327"/>
    </location>
</feature>
<dbReference type="Proteomes" id="UP000094714">
    <property type="component" value="Chromosome"/>
</dbReference>
<feature type="transmembrane region" description="Helical" evidence="8">
    <location>
        <begin position="283"/>
        <end position="302"/>
    </location>
</feature>
<feature type="transmembrane region" description="Helical" evidence="8">
    <location>
        <begin position="254"/>
        <end position="271"/>
    </location>
</feature>
<feature type="transmembrane region" description="Helical" evidence="8">
    <location>
        <begin position="112"/>
        <end position="137"/>
    </location>
</feature>
<keyword evidence="7 8" id="KW-0472">Membrane</keyword>
<dbReference type="PANTHER" id="PTHR23515">
    <property type="entry name" value="HIGH-AFFINITY NITRATE TRANSPORTER 2.3"/>
    <property type="match status" value="1"/>
</dbReference>
<dbReference type="InterPro" id="IPR036259">
    <property type="entry name" value="MFS_trans_sf"/>
</dbReference>
<dbReference type="PROSITE" id="PS50850">
    <property type="entry name" value="MFS"/>
    <property type="match status" value="1"/>
</dbReference>
<evidence type="ECO:0000259" key="9">
    <source>
        <dbReference type="PROSITE" id="PS50850"/>
    </source>
</evidence>
<feature type="transmembrane region" description="Helical" evidence="8">
    <location>
        <begin position="20"/>
        <end position="40"/>
    </location>
</feature>
<evidence type="ECO:0000256" key="2">
    <source>
        <dbReference type="ARBA" id="ARBA00008432"/>
    </source>
</evidence>
<organism evidence="10 11">
    <name type="scientific">Limosilactobacillus fermentum</name>
    <name type="common">Lactobacillus fermentum</name>
    <dbReference type="NCBI Taxonomy" id="1613"/>
    <lineage>
        <taxon>Bacteria</taxon>
        <taxon>Bacillati</taxon>
        <taxon>Bacillota</taxon>
        <taxon>Bacilli</taxon>
        <taxon>Lactobacillales</taxon>
        <taxon>Lactobacillaceae</taxon>
        <taxon>Limosilactobacillus</taxon>
    </lineage>
</organism>
<feature type="transmembrane region" description="Helical" evidence="8">
    <location>
        <begin position="144"/>
        <end position="166"/>
    </location>
</feature>
<evidence type="ECO:0000256" key="7">
    <source>
        <dbReference type="ARBA" id="ARBA00023136"/>
    </source>
</evidence>
<evidence type="ECO:0000313" key="11">
    <source>
        <dbReference type="Proteomes" id="UP000094714"/>
    </source>
</evidence>
<evidence type="ECO:0000256" key="3">
    <source>
        <dbReference type="ARBA" id="ARBA00022448"/>
    </source>
</evidence>
<dbReference type="AlphaFoldDB" id="A0A1D7ZUK8"/>
<name>A0A1D7ZUK8_LIMFE</name>
<evidence type="ECO:0000256" key="5">
    <source>
        <dbReference type="ARBA" id="ARBA00022989"/>
    </source>
</evidence>
<dbReference type="InterPro" id="IPR020846">
    <property type="entry name" value="MFS_dom"/>
</dbReference>
<feature type="transmembrane region" description="Helical" evidence="8">
    <location>
        <begin position="60"/>
        <end position="76"/>
    </location>
</feature>
<dbReference type="SUPFAM" id="SSF103473">
    <property type="entry name" value="MFS general substrate transporter"/>
    <property type="match status" value="1"/>
</dbReference>
<dbReference type="CDD" id="cd17341">
    <property type="entry name" value="MFS_NRT2_like"/>
    <property type="match status" value="1"/>
</dbReference>
<proteinExistence type="inferred from homology"/>
<feature type="transmembrane region" description="Helical" evidence="8">
    <location>
        <begin position="88"/>
        <end position="106"/>
    </location>
</feature>
<gene>
    <name evidence="10" type="ORF">LACFE_CDS0084</name>
</gene>
<dbReference type="GO" id="GO:0005886">
    <property type="term" value="C:plasma membrane"/>
    <property type="evidence" value="ECO:0007669"/>
    <property type="project" value="UniProtKB-SubCell"/>
</dbReference>
<dbReference type="InterPro" id="IPR044772">
    <property type="entry name" value="NO3_transporter"/>
</dbReference>
<feature type="transmembrane region" description="Helical" evidence="8">
    <location>
        <begin position="339"/>
        <end position="360"/>
    </location>
</feature>
<feature type="domain" description="Major facilitator superfamily (MFS) profile" evidence="9">
    <location>
        <begin position="22"/>
        <end position="398"/>
    </location>
</feature>
<evidence type="ECO:0000256" key="6">
    <source>
        <dbReference type="ARBA" id="ARBA00023063"/>
    </source>
</evidence>
<evidence type="ECO:0000313" key="10">
    <source>
        <dbReference type="EMBL" id="AOR73566.1"/>
    </source>
</evidence>
<keyword evidence="6" id="KW-0534">Nitrate assimilation</keyword>
<evidence type="ECO:0000256" key="1">
    <source>
        <dbReference type="ARBA" id="ARBA00004651"/>
    </source>
</evidence>
<keyword evidence="5 8" id="KW-1133">Transmembrane helix</keyword>
<protein>
    <submittedName>
        <fullName evidence="10">MFS family major facilitator transporter, nitrate:nitrite antiporter</fullName>
    </submittedName>
</protein>
<feature type="transmembrane region" description="Helical" evidence="8">
    <location>
        <begin position="215"/>
        <end position="234"/>
    </location>
</feature>
<dbReference type="InterPro" id="IPR011701">
    <property type="entry name" value="MFS"/>
</dbReference>
<dbReference type="EMBL" id="CP017151">
    <property type="protein sequence ID" value="AOR73566.1"/>
    <property type="molecule type" value="Genomic_DNA"/>
</dbReference>
<evidence type="ECO:0000256" key="8">
    <source>
        <dbReference type="SAM" id="Phobius"/>
    </source>
</evidence>